<protein>
    <submittedName>
        <fullName evidence="2">Uncharacterized protein</fullName>
    </submittedName>
</protein>
<feature type="compositionally biased region" description="Acidic residues" evidence="1">
    <location>
        <begin position="96"/>
        <end position="105"/>
    </location>
</feature>
<sequence>MAMDYLPAQASSVASEHVFSSSAETDTKLKKAHLDFTSHWSYTVEDAEVDNAWEDRSGSIGVSGEDQAFYTLLDLLEEEVESEENDWQPGVLHNDEGEEVFDLDAEAGGYSDEWVDE</sequence>
<evidence type="ECO:0000256" key="1">
    <source>
        <dbReference type="SAM" id="MobiDB-lite"/>
    </source>
</evidence>
<evidence type="ECO:0000313" key="3">
    <source>
        <dbReference type="Proteomes" id="UP000054279"/>
    </source>
</evidence>
<feature type="region of interest" description="Disordered" evidence="1">
    <location>
        <begin position="83"/>
        <end position="117"/>
    </location>
</feature>
<dbReference type="HOGENOM" id="CLU_2086328_0_0_1"/>
<dbReference type="Proteomes" id="UP000054279">
    <property type="component" value="Unassembled WGS sequence"/>
</dbReference>
<dbReference type="EMBL" id="KN837130">
    <property type="protein sequence ID" value="KIJ42395.1"/>
    <property type="molecule type" value="Genomic_DNA"/>
</dbReference>
<proteinExistence type="predicted"/>
<organism evidence="2 3">
    <name type="scientific">Sphaerobolus stellatus (strain SS14)</name>
    <dbReference type="NCBI Taxonomy" id="990650"/>
    <lineage>
        <taxon>Eukaryota</taxon>
        <taxon>Fungi</taxon>
        <taxon>Dikarya</taxon>
        <taxon>Basidiomycota</taxon>
        <taxon>Agaricomycotina</taxon>
        <taxon>Agaricomycetes</taxon>
        <taxon>Phallomycetidae</taxon>
        <taxon>Geastrales</taxon>
        <taxon>Sphaerobolaceae</taxon>
        <taxon>Sphaerobolus</taxon>
    </lineage>
</organism>
<evidence type="ECO:0000313" key="2">
    <source>
        <dbReference type="EMBL" id="KIJ42395.1"/>
    </source>
</evidence>
<name>A0A0C9VV25_SPHS4</name>
<keyword evidence="3" id="KW-1185">Reference proteome</keyword>
<reference evidence="2 3" key="1">
    <citation type="submission" date="2014-06" db="EMBL/GenBank/DDBJ databases">
        <title>Evolutionary Origins and Diversification of the Mycorrhizal Mutualists.</title>
        <authorList>
            <consortium name="DOE Joint Genome Institute"/>
            <consortium name="Mycorrhizal Genomics Consortium"/>
            <person name="Kohler A."/>
            <person name="Kuo A."/>
            <person name="Nagy L.G."/>
            <person name="Floudas D."/>
            <person name="Copeland A."/>
            <person name="Barry K.W."/>
            <person name="Cichocki N."/>
            <person name="Veneault-Fourrey C."/>
            <person name="LaButti K."/>
            <person name="Lindquist E.A."/>
            <person name="Lipzen A."/>
            <person name="Lundell T."/>
            <person name="Morin E."/>
            <person name="Murat C."/>
            <person name="Riley R."/>
            <person name="Ohm R."/>
            <person name="Sun H."/>
            <person name="Tunlid A."/>
            <person name="Henrissat B."/>
            <person name="Grigoriev I.V."/>
            <person name="Hibbett D.S."/>
            <person name="Martin F."/>
        </authorList>
    </citation>
    <scope>NUCLEOTIDE SEQUENCE [LARGE SCALE GENOMIC DNA]</scope>
    <source>
        <strain evidence="2 3">SS14</strain>
    </source>
</reference>
<accession>A0A0C9VV25</accession>
<dbReference type="AlphaFoldDB" id="A0A0C9VV25"/>
<gene>
    <name evidence="2" type="ORF">M422DRAFT_254482</name>
</gene>